<keyword evidence="4" id="KW-1185">Reference proteome</keyword>
<organism evidence="3 4">
    <name type="scientific">Kitasatospora aburaviensis</name>
    <dbReference type="NCBI Taxonomy" id="67265"/>
    <lineage>
        <taxon>Bacteria</taxon>
        <taxon>Bacillati</taxon>
        <taxon>Actinomycetota</taxon>
        <taxon>Actinomycetes</taxon>
        <taxon>Kitasatosporales</taxon>
        <taxon>Streptomycetaceae</taxon>
        <taxon>Kitasatospora</taxon>
    </lineage>
</organism>
<gene>
    <name evidence="3" type="ORF">ACFP0N_23625</name>
</gene>
<dbReference type="GO" id="GO:0005524">
    <property type="term" value="F:ATP binding"/>
    <property type="evidence" value="ECO:0007669"/>
    <property type="project" value="UniProtKB-KW"/>
</dbReference>
<evidence type="ECO:0000313" key="3">
    <source>
        <dbReference type="EMBL" id="MFC5887961.1"/>
    </source>
</evidence>
<dbReference type="InterPro" id="IPR036890">
    <property type="entry name" value="HATPase_C_sf"/>
</dbReference>
<dbReference type="SUPFAM" id="SSF55874">
    <property type="entry name" value="ATPase domain of HSP90 chaperone/DNA topoisomerase II/histidine kinase"/>
    <property type="match status" value="1"/>
</dbReference>
<name>A0ABW1F3X6_9ACTN</name>
<feature type="domain" description="Histidine kinase/HSP90-like ATPase" evidence="2">
    <location>
        <begin position="21"/>
        <end position="117"/>
    </location>
</feature>
<evidence type="ECO:0000313" key="4">
    <source>
        <dbReference type="Proteomes" id="UP001596067"/>
    </source>
</evidence>
<evidence type="ECO:0000256" key="1">
    <source>
        <dbReference type="ARBA" id="ARBA00022527"/>
    </source>
</evidence>
<dbReference type="InterPro" id="IPR003594">
    <property type="entry name" value="HATPase_dom"/>
</dbReference>
<accession>A0ABW1F3X6</accession>
<dbReference type="EMBL" id="JBHSOD010000033">
    <property type="protein sequence ID" value="MFC5887961.1"/>
    <property type="molecule type" value="Genomic_DNA"/>
</dbReference>
<dbReference type="InterPro" id="IPR050267">
    <property type="entry name" value="Anti-sigma-factor_SerPK"/>
</dbReference>
<comment type="caution">
    <text evidence="3">The sequence shown here is derived from an EMBL/GenBank/DDBJ whole genome shotgun (WGS) entry which is preliminary data.</text>
</comment>
<keyword evidence="3" id="KW-0067">ATP-binding</keyword>
<reference evidence="4" key="1">
    <citation type="journal article" date="2019" name="Int. J. Syst. Evol. Microbiol.">
        <title>The Global Catalogue of Microorganisms (GCM) 10K type strain sequencing project: providing services to taxonomists for standard genome sequencing and annotation.</title>
        <authorList>
            <consortium name="The Broad Institute Genomics Platform"/>
            <consortium name="The Broad Institute Genome Sequencing Center for Infectious Disease"/>
            <person name="Wu L."/>
            <person name="Ma J."/>
        </authorList>
    </citation>
    <scope>NUCLEOTIDE SEQUENCE [LARGE SCALE GENOMIC DNA]</scope>
    <source>
        <strain evidence="4">CGMCC 4.1469</strain>
    </source>
</reference>
<proteinExistence type="predicted"/>
<dbReference type="Pfam" id="PF13581">
    <property type="entry name" value="HATPase_c_2"/>
    <property type="match status" value="1"/>
</dbReference>
<sequence>MATDADRPVARFLAPATVRLPYRPESVAAARRFVTAKFREWSLDDLMDDATVIVSELATNAVKTGCLTRMLVGVRRPSDRVVRILVGDGSRSMPVMVETGPGHTSGRGLAMVHKLTDGRWGVTPLPLGKVIHADLTASAPASR</sequence>
<dbReference type="PANTHER" id="PTHR35526">
    <property type="entry name" value="ANTI-SIGMA-F FACTOR RSBW-RELATED"/>
    <property type="match status" value="1"/>
</dbReference>
<keyword evidence="1" id="KW-0808">Transferase</keyword>
<keyword evidence="1" id="KW-0723">Serine/threonine-protein kinase</keyword>
<dbReference type="CDD" id="cd16936">
    <property type="entry name" value="HATPase_RsbW-like"/>
    <property type="match status" value="1"/>
</dbReference>
<keyword evidence="3" id="KW-0547">Nucleotide-binding</keyword>
<evidence type="ECO:0000259" key="2">
    <source>
        <dbReference type="Pfam" id="PF13581"/>
    </source>
</evidence>
<keyword evidence="1" id="KW-0418">Kinase</keyword>
<protein>
    <submittedName>
        <fullName evidence="3">ATP-binding protein</fullName>
    </submittedName>
</protein>
<dbReference type="RefSeq" id="WP_313765616.1">
    <property type="nucleotide sequence ID" value="NZ_BAAAVH010000002.1"/>
</dbReference>
<dbReference type="PANTHER" id="PTHR35526:SF3">
    <property type="entry name" value="ANTI-SIGMA-F FACTOR RSBW"/>
    <property type="match status" value="1"/>
</dbReference>
<dbReference type="Proteomes" id="UP001596067">
    <property type="component" value="Unassembled WGS sequence"/>
</dbReference>
<dbReference type="Gene3D" id="3.30.565.10">
    <property type="entry name" value="Histidine kinase-like ATPase, C-terminal domain"/>
    <property type="match status" value="1"/>
</dbReference>